<name>A0A6L5YKG4_9FIRM</name>
<dbReference type="PANTHER" id="PTHR30349">
    <property type="entry name" value="PHAGE INTEGRASE-RELATED"/>
    <property type="match status" value="1"/>
</dbReference>
<evidence type="ECO:0000313" key="10">
    <source>
        <dbReference type="Proteomes" id="UP000476055"/>
    </source>
</evidence>
<sequence length="408" mass="47476">MASRKDSKGYALRTGETQRADGRYCFSYQDKRGKRHYRYAKTLVALRDIEKEVRRDMEDGLDSAHADKITLNEMYDKYMAQKYNLKPSTRNNYIYCYDHFVRDTFGKRRIATIKYSDVKEFYNWLMFEQGMKANTLDNVHTQLHPTFDLAVRDDLIRKNPSDGVMTEIKKNSAAFKRQRHALTAPQQKAFMNHLCNNYEFHGWEPVITVLLGTGMRIGECLGLCWSDLDFEKRIIKVCKTLIYRPEPNNGCVVHISTPKTEAGERTIPMIDEVYDAFLEEYQIQKVLGFGNNEIDGFSGFVFSTGEGNVYTPESVNRAIKRIYEDYNKKEEETAKKENREPLLLPHFSCHHLRHTFCTRLCENESNLKVIQSVMGHSDIQTTMDIYAECTAEKKQEVFATLNGKIMIK</sequence>
<evidence type="ECO:0000313" key="9">
    <source>
        <dbReference type="EMBL" id="MST58775.1"/>
    </source>
</evidence>
<dbReference type="PANTHER" id="PTHR30349:SF41">
    <property type="entry name" value="INTEGRASE_RECOMBINASE PROTEIN MJ0367-RELATED"/>
    <property type="match status" value="1"/>
</dbReference>
<dbReference type="Pfam" id="PF14659">
    <property type="entry name" value="Phage_int_SAM_3"/>
    <property type="match status" value="1"/>
</dbReference>
<feature type="domain" description="Core-binding (CB)" evidence="8">
    <location>
        <begin position="69"/>
        <end position="151"/>
    </location>
</feature>
<dbReference type="SUPFAM" id="SSF54171">
    <property type="entry name" value="DNA-binding domain"/>
    <property type="match status" value="1"/>
</dbReference>
<dbReference type="PROSITE" id="PS51898">
    <property type="entry name" value="TYR_RECOMBINASE"/>
    <property type="match status" value="1"/>
</dbReference>
<dbReference type="Pfam" id="PF00589">
    <property type="entry name" value="Phage_integrase"/>
    <property type="match status" value="1"/>
</dbReference>
<dbReference type="InterPro" id="IPR011010">
    <property type="entry name" value="DNA_brk_join_enz"/>
</dbReference>
<proteinExistence type="inferred from homology"/>
<evidence type="ECO:0000256" key="5">
    <source>
        <dbReference type="ARBA" id="ARBA00023172"/>
    </source>
</evidence>
<evidence type="ECO:0000256" key="1">
    <source>
        <dbReference type="ARBA" id="ARBA00003283"/>
    </source>
</evidence>
<keyword evidence="4 6" id="KW-0238">DNA-binding</keyword>
<dbReference type="InterPro" id="IPR010998">
    <property type="entry name" value="Integrase_recombinase_N"/>
</dbReference>
<dbReference type="InterPro" id="IPR004191">
    <property type="entry name" value="Integrase_Tn916-type_DNA-bd_N"/>
</dbReference>
<evidence type="ECO:0000256" key="4">
    <source>
        <dbReference type="ARBA" id="ARBA00023125"/>
    </source>
</evidence>
<organism evidence="9 10">
    <name type="scientific">Waltera intestinalis</name>
    <dbReference type="NCBI Taxonomy" id="2606635"/>
    <lineage>
        <taxon>Bacteria</taxon>
        <taxon>Bacillati</taxon>
        <taxon>Bacillota</taxon>
        <taxon>Clostridia</taxon>
        <taxon>Lachnospirales</taxon>
        <taxon>Lachnospiraceae</taxon>
        <taxon>Waltera</taxon>
    </lineage>
</organism>
<feature type="domain" description="Tyr recombinase" evidence="7">
    <location>
        <begin position="177"/>
        <end position="399"/>
    </location>
</feature>
<evidence type="ECO:0000256" key="3">
    <source>
        <dbReference type="ARBA" id="ARBA00022908"/>
    </source>
</evidence>
<evidence type="ECO:0000259" key="7">
    <source>
        <dbReference type="PROSITE" id="PS51898"/>
    </source>
</evidence>
<dbReference type="RefSeq" id="WP_154497242.1">
    <property type="nucleotide sequence ID" value="NZ_VUMU01000015.1"/>
</dbReference>
<dbReference type="InterPro" id="IPR050090">
    <property type="entry name" value="Tyrosine_recombinase_XerCD"/>
</dbReference>
<evidence type="ECO:0000256" key="6">
    <source>
        <dbReference type="PROSITE-ProRule" id="PRU01248"/>
    </source>
</evidence>
<keyword evidence="5" id="KW-0233">DNA recombination</keyword>
<dbReference type="InterPro" id="IPR004107">
    <property type="entry name" value="Integrase_SAM-like_N"/>
</dbReference>
<dbReference type="InterPro" id="IPR016177">
    <property type="entry name" value="DNA-bd_dom_sf"/>
</dbReference>
<comment type="caution">
    <text evidence="9">The sequence shown here is derived from an EMBL/GenBank/DDBJ whole genome shotgun (WGS) entry which is preliminary data.</text>
</comment>
<dbReference type="InterPro" id="IPR002104">
    <property type="entry name" value="Integrase_catalytic"/>
</dbReference>
<reference evidence="9 10" key="1">
    <citation type="submission" date="2019-08" db="EMBL/GenBank/DDBJ databases">
        <title>In-depth cultivation of the pig gut microbiome towards novel bacterial diversity and tailored functional studies.</title>
        <authorList>
            <person name="Wylensek D."/>
            <person name="Hitch T.C.A."/>
            <person name="Clavel T."/>
        </authorList>
    </citation>
    <scope>NUCLEOTIDE SEQUENCE [LARGE SCALE GENOMIC DNA]</scope>
    <source>
        <strain evidence="9 10">WCA3-601-WT-6H</strain>
    </source>
</reference>
<keyword evidence="3" id="KW-0229">DNA integration</keyword>
<dbReference type="SUPFAM" id="SSF56349">
    <property type="entry name" value="DNA breaking-rejoining enzymes"/>
    <property type="match status" value="1"/>
</dbReference>
<gene>
    <name evidence="9" type="ORF">FYJ59_11110</name>
</gene>
<dbReference type="GO" id="GO:0006310">
    <property type="term" value="P:DNA recombination"/>
    <property type="evidence" value="ECO:0007669"/>
    <property type="project" value="UniProtKB-KW"/>
</dbReference>
<dbReference type="AlphaFoldDB" id="A0A6L5YKG4"/>
<dbReference type="CDD" id="cd01189">
    <property type="entry name" value="INT_ICEBs1_C_like"/>
    <property type="match status" value="1"/>
</dbReference>
<dbReference type="PROSITE" id="PS51900">
    <property type="entry name" value="CB"/>
    <property type="match status" value="1"/>
</dbReference>
<comment type="function">
    <text evidence="1">Site-specific tyrosine recombinase, which acts by catalyzing the cutting and rejoining of the recombining DNA molecules.</text>
</comment>
<dbReference type="EMBL" id="VUMU01000015">
    <property type="protein sequence ID" value="MST58775.1"/>
    <property type="molecule type" value="Genomic_DNA"/>
</dbReference>
<dbReference type="Gene3D" id="3.30.160.60">
    <property type="entry name" value="Classic Zinc Finger"/>
    <property type="match status" value="1"/>
</dbReference>
<evidence type="ECO:0000259" key="8">
    <source>
        <dbReference type="PROSITE" id="PS51900"/>
    </source>
</evidence>
<dbReference type="Gene3D" id="1.10.443.10">
    <property type="entry name" value="Intergrase catalytic core"/>
    <property type="match status" value="1"/>
</dbReference>
<dbReference type="GO" id="GO:0003677">
    <property type="term" value="F:DNA binding"/>
    <property type="evidence" value="ECO:0007669"/>
    <property type="project" value="UniProtKB-UniRule"/>
</dbReference>
<dbReference type="Proteomes" id="UP000476055">
    <property type="component" value="Unassembled WGS sequence"/>
</dbReference>
<dbReference type="InterPro" id="IPR044068">
    <property type="entry name" value="CB"/>
</dbReference>
<dbReference type="Gene3D" id="1.10.150.130">
    <property type="match status" value="1"/>
</dbReference>
<accession>A0A6L5YKG4</accession>
<dbReference type="GO" id="GO:0008907">
    <property type="term" value="F:integrase activity"/>
    <property type="evidence" value="ECO:0007669"/>
    <property type="project" value="InterPro"/>
</dbReference>
<comment type="similarity">
    <text evidence="2">Belongs to the 'phage' integrase family.</text>
</comment>
<dbReference type="Pfam" id="PF02920">
    <property type="entry name" value="Integrase_DNA"/>
    <property type="match status" value="1"/>
</dbReference>
<protein>
    <submittedName>
        <fullName evidence="9">Site-specific integrase</fullName>
    </submittedName>
</protein>
<dbReference type="InterPro" id="IPR013762">
    <property type="entry name" value="Integrase-like_cat_sf"/>
</dbReference>
<evidence type="ECO:0000256" key="2">
    <source>
        <dbReference type="ARBA" id="ARBA00008857"/>
    </source>
</evidence>
<keyword evidence="10" id="KW-1185">Reference proteome</keyword>